<sequence length="199" mass="21903">MLGLALERAGSEFSDATLATGAGNTIWSNNDRKKGLHADISAPTDFSGQSFFGSRNSESYFGWLAEHKFERNNEFEGSILKGTCMKNGKKQVVFDGNRRNTYQAIPFITCAPRPLAFPNPAPDQVSPSQLFSLPGNSCKVSTVEMAGDKSLEDTEREDAIEKRMPTIHSDSDSHPSKPLLSSPVTPQTPFLRINLRNHQ</sequence>
<dbReference type="Proteomes" id="UP000585474">
    <property type="component" value="Unassembled WGS sequence"/>
</dbReference>
<comment type="caution">
    <text evidence="2">The sequence shown here is derived from an EMBL/GenBank/DDBJ whole genome shotgun (WGS) entry which is preliminary data.</text>
</comment>
<proteinExistence type="predicted"/>
<name>A0A7J0DN96_9ERIC</name>
<dbReference type="EMBL" id="BJWL01000285">
    <property type="protein sequence ID" value="GFS37647.1"/>
    <property type="molecule type" value="Genomic_DNA"/>
</dbReference>
<reference evidence="3" key="1">
    <citation type="submission" date="2019-07" db="EMBL/GenBank/DDBJ databases">
        <title>De Novo Assembly of kiwifruit Actinidia rufa.</title>
        <authorList>
            <person name="Sugita-Konishi S."/>
            <person name="Sato K."/>
            <person name="Mori E."/>
            <person name="Abe Y."/>
            <person name="Kisaki G."/>
            <person name="Hamano K."/>
            <person name="Suezawa K."/>
            <person name="Otani M."/>
            <person name="Fukuda T."/>
            <person name="Manabe T."/>
            <person name="Gomi K."/>
            <person name="Tabuchi M."/>
            <person name="Akimitsu K."/>
            <person name="Kataoka I."/>
        </authorList>
    </citation>
    <scope>NUCLEOTIDE SEQUENCE [LARGE SCALE GENOMIC DNA]</scope>
    <source>
        <strain evidence="3">cv. Fuchu</strain>
    </source>
</reference>
<dbReference type="AlphaFoldDB" id="A0A7J0DN96"/>
<feature type="region of interest" description="Disordered" evidence="1">
    <location>
        <begin position="143"/>
        <end position="199"/>
    </location>
</feature>
<feature type="compositionally biased region" description="Basic and acidic residues" evidence="1">
    <location>
        <begin position="146"/>
        <end position="175"/>
    </location>
</feature>
<evidence type="ECO:0000313" key="2">
    <source>
        <dbReference type="EMBL" id="GFS37647.1"/>
    </source>
</evidence>
<evidence type="ECO:0000313" key="3">
    <source>
        <dbReference type="Proteomes" id="UP000585474"/>
    </source>
</evidence>
<organism evidence="2 3">
    <name type="scientific">Actinidia rufa</name>
    <dbReference type="NCBI Taxonomy" id="165716"/>
    <lineage>
        <taxon>Eukaryota</taxon>
        <taxon>Viridiplantae</taxon>
        <taxon>Streptophyta</taxon>
        <taxon>Embryophyta</taxon>
        <taxon>Tracheophyta</taxon>
        <taxon>Spermatophyta</taxon>
        <taxon>Magnoliopsida</taxon>
        <taxon>eudicotyledons</taxon>
        <taxon>Gunneridae</taxon>
        <taxon>Pentapetalae</taxon>
        <taxon>asterids</taxon>
        <taxon>Ericales</taxon>
        <taxon>Actinidiaceae</taxon>
        <taxon>Actinidia</taxon>
    </lineage>
</organism>
<protein>
    <submittedName>
        <fullName evidence="2">Uncharacterized protein</fullName>
    </submittedName>
</protein>
<dbReference type="OrthoDB" id="21449at2759"/>
<evidence type="ECO:0000256" key="1">
    <source>
        <dbReference type="SAM" id="MobiDB-lite"/>
    </source>
</evidence>
<accession>A0A7J0DN96</accession>
<keyword evidence="3" id="KW-1185">Reference proteome</keyword>
<gene>
    <name evidence="2" type="ORF">Acr_00g0053230</name>
</gene>